<evidence type="ECO:0000259" key="1">
    <source>
        <dbReference type="Pfam" id="PF22294"/>
    </source>
</evidence>
<keyword evidence="3" id="KW-1185">Reference proteome</keyword>
<proteinExistence type="predicted"/>
<evidence type="ECO:0000313" key="2">
    <source>
        <dbReference type="EMBL" id="MFC5833609.1"/>
    </source>
</evidence>
<sequence>MATSLEEDRLHNVLVALIELLVGVGETGWADALRRHLLEVDEARDRDSPELLQYAVRHVLNLSGGMGSFADLVLMRERKVLPEQNEFHRLRKQLFDAARDELR</sequence>
<accession>A0ABW1D8B5</accession>
<protein>
    <submittedName>
        <fullName evidence="2">DUF6966 domain-containing protein</fullName>
    </submittedName>
</protein>
<dbReference type="InterPro" id="IPR054239">
    <property type="entry name" value="DUF6966"/>
</dbReference>
<dbReference type="EMBL" id="JBHSPA010000095">
    <property type="protein sequence ID" value="MFC5833609.1"/>
    <property type="molecule type" value="Genomic_DNA"/>
</dbReference>
<evidence type="ECO:0000313" key="3">
    <source>
        <dbReference type="Proteomes" id="UP001596058"/>
    </source>
</evidence>
<reference evidence="3" key="1">
    <citation type="journal article" date="2019" name="Int. J. Syst. Evol. Microbiol.">
        <title>The Global Catalogue of Microorganisms (GCM) 10K type strain sequencing project: providing services to taxonomists for standard genome sequencing and annotation.</title>
        <authorList>
            <consortium name="The Broad Institute Genomics Platform"/>
            <consortium name="The Broad Institute Genome Sequencing Center for Infectious Disease"/>
            <person name="Wu L."/>
            <person name="Ma J."/>
        </authorList>
    </citation>
    <scope>NUCLEOTIDE SEQUENCE [LARGE SCALE GENOMIC DNA]</scope>
    <source>
        <strain evidence="3">CCUG 53903</strain>
    </source>
</reference>
<dbReference type="RefSeq" id="WP_379523035.1">
    <property type="nucleotide sequence ID" value="NZ_JBHSPA010000095.1"/>
</dbReference>
<comment type="caution">
    <text evidence="2">The sequence shown here is derived from an EMBL/GenBank/DDBJ whole genome shotgun (WGS) entry which is preliminary data.</text>
</comment>
<organism evidence="2 3">
    <name type="scientific">Nonomuraea insulae</name>
    <dbReference type="NCBI Taxonomy" id="1616787"/>
    <lineage>
        <taxon>Bacteria</taxon>
        <taxon>Bacillati</taxon>
        <taxon>Actinomycetota</taxon>
        <taxon>Actinomycetes</taxon>
        <taxon>Streptosporangiales</taxon>
        <taxon>Streptosporangiaceae</taxon>
        <taxon>Nonomuraea</taxon>
    </lineage>
</organism>
<feature type="domain" description="DUF6966" evidence="1">
    <location>
        <begin position="24"/>
        <end position="78"/>
    </location>
</feature>
<name>A0ABW1D8B5_9ACTN</name>
<dbReference type="Pfam" id="PF22294">
    <property type="entry name" value="DUF6966"/>
    <property type="match status" value="1"/>
</dbReference>
<gene>
    <name evidence="2" type="ORF">ACFPZ3_58030</name>
</gene>
<dbReference type="Proteomes" id="UP001596058">
    <property type="component" value="Unassembled WGS sequence"/>
</dbReference>